<reference evidence="1 2" key="2">
    <citation type="submission" date="2017-09" db="EMBL/GenBank/DDBJ databases">
        <title>Bacillus patelloidae sp. nov., isolated from the intestinal tract of a marine limpet.</title>
        <authorList>
            <person name="Liu R."/>
            <person name="Dong C."/>
            <person name="Shao Z."/>
        </authorList>
    </citation>
    <scope>NUCLEOTIDE SEQUENCE [LARGE SCALE GENOMIC DNA]</scope>
    <source>
        <strain evidence="1 2">SA5d-4</strain>
    </source>
</reference>
<comment type="caution">
    <text evidence="1">The sequence shown here is derived from an EMBL/GenBank/DDBJ whole genome shotgun (WGS) entry which is preliminary data.</text>
</comment>
<dbReference type="RefSeq" id="WP_094925175.1">
    <property type="nucleotide sequence ID" value="NZ_NPIA01000005.1"/>
</dbReference>
<accession>A0A263BST9</accession>
<gene>
    <name evidence="1" type="ORF">CIB95_11180</name>
</gene>
<dbReference type="Proteomes" id="UP000217083">
    <property type="component" value="Unassembled WGS sequence"/>
</dbReference>
<evidence type="ECO:0000313" key="1">
    <source>
        <dbReference type="EMBL" id="OZM56774.1"/>
    </source>
</evidence>
<name>A0A263BST9_9BACI</name>
<dbReference type="AlphaFoldDB" id="A0A263BST9"/>
<organism evidence="1 2">
    <name type="scientific">Lottiidibacillus patelloidae</name>
    <dbReference type="NCBI Taxonomy" id="2670334"/>
    <lineage>
        <taxon>Bacteria</taxon>
        <taxon>Bacillati</taxon>
        <taxon>Bacillota</taxon>
        <taxon>Bacilli</taxon>
        <taxon>Bacillales</taxon>
        <taxon>Bacillaceae</taxon>
        <taxon>Lottiidibacillus</taxon>
    </lineage>
</organism>
<sequence length="145" mass="16488">MSYNIRTATENDMETIKRLIGQSDANANGIEKLLNSVYLYESETGDIKALICVEEINEDGLLRSLVVDKSCGIEDVLTFFKVIMSKAKELELKDLYLITNTPSSQQFLNMFGFERVENDVPTHIIATEHFQNSARNDTMVMKRTL</sequence>
<protein>
    <recommendedName>
        <fullName evidence="3">N-acetyltransferase domain-containing protein</fullName>
    </recommendedName>
</protein>
<keyword evidence="2" id="KW-1185">Reference proteome</keyword>
<dbReference type="EMBL" id="NPIA01000005">
    <property type="protein sequence ID" value="OZM56774.1"/>
    <property type="molecule type" value="Genomic_DNA"/>
</dbReference>
<evidence type="ECO:0000313" key="2">
    <source>
        <dbReference type="Proteomes" id="UP000217083"/>
    </source>
</evidence>
<proteinExistence type="predicted"/>
<reference evidence="2" key="1">
    <citation type="submission" date="2017-08" db="EMBL/GenBank/DDBJ databases">
        <authorList>
            <person name="Huang Z."/>
        </authorList>
    </citation>
    <scope>NUCLEOTIDE SEQUENCE [LARGE SCALE GENOMIC DNA]</scope>
    <source>
        <strain evidence="2">SA5d-4</strain>
    </source>
</reference>
<evidence type="ECO:0008006" key="3">
    <source>
        <dbReference type="Google" id="ProtNLM"/>
    </source>
</evidence>
<dbReference type="Gene3D" id="3.40.630.30">
    <property type="match status" value="1"/>
</dbReference>